<keyword evidence="14" id="KW-1003">Cell membrane</keyword>
<proteinExistence type="inferred from homology"/>
<dbReference type="SUPFAM" id="SSF81573">
    <property type="entry name" value="F1F0 ATP synthase subunit B, membrane domain"/>
    <property type="match status" value="1"/>
</dbReference>
<dbReference type="GO" id="GO:0046933">
    <property type="term" value="F:proton-transporting ATP synthase activity, rotational mechanism"/>
    <property type="evidence" value="ECO:0007669"/>
    <property type="project" value="UniProtKB-UniRule"/>
</dbReference>
<dbReference type="InterPro" id="IPR005864">
    <property type="entry name" value="ATP_synth_F0_bsu_bac"/>
</dbReference>
<dbReference type="GO" id="GO:0046961">
    <property type="term" value="F:proton-transporting ATPase activity, rotational mechanism"/>
    <property type="evidence" value="ECO:0007669"/>
    <property type="project" value="TreeGrafter"/>
</dbReference>
<keyword evidence="2 14" id="KW-0813">Transport</keyword>
<evidence type="ECO:0000256" key="11">
    <source>
        <dbReference type="ARBA" id="ARBA00025614"/>
    </source>
</evidence>
<evidence type="ECO:0000256" key="12">
    <source>
        <dbReference type="ARBA" id="ARBA00026054"/>
    </source>
</evidence>
<reference evidence="18" key="1">
    <citation type="submission" date="2016-01" db="EMBL/GenBank/DDBJ databases">
        <title>Draft genome sequence of Thermodesulfovibrio aggregans strain TGE-P1.</title>
        <authorList>
            <person name="Sekiguchi Y."/>
            <person name="Ohashi A."/>
            <person name="Matsuura N."/>
            <person name="Tourlousse M.D."/>
        </authorList>
    </citation>
    <scope>NUCLEOTIDE SEQUENCE [LARGE SCALE GENOMIC DNA]</scope>
    <source>
        <strain evidence="18">TGE-P1</strain>
    </source>
</reference>
<comment type="subunit">
    <text evidence="12">F-type ATPases have 2 components, F(1) - the catalytic core - and F(0) - the membrane proton channel. F(1) has five subunits: alpha(3), beta(3), gamma(1), delta(1), epsilon(1). F(0) has four main subunits: a(1), b(2) and c(10-14). The alpha and beta chains form an alternating ring which encloses part of the gamma chain. F(1) is attached to F(0) by a central stalk formed by the gamma and epsilon chains, while a peripheral stalk is formed by the delta and b chains.</text>
</comment>
<evidence type="ECO:0000313" key="17">
    <source>
        <dbReference type="EMBL" id="GAQ95328.1"/>
    </source>
</evidence>
<dbReference type="InterPro" id="IPR050059">
    <property type="entry name" value="ATP_synthase_B_chain"/>
</dbReference>
<keyword evidence="6 14" id="KW-1133">Transmembrane helix</keyword>
<evidence type="ECO:0000256" key="10">
    <source>
        <dbReference type="ARBA" id="ARBA00025198"/>
    </source>
</evidence>
<evidence type="ECO:0000313" key="18">
    <source>
        <dbReference type="Proteomes" id="UP000054976"/>
    </source>
</evidence>
<keyword evidence="7 14" id="KW-0406">Ion transport</keyword>
<dbReference type="Proteomes" id="UP000054976">
    <property type="component" value="Unassembled WGS sequence"/>
</dbReference>
<keyword evidence="8 14" id="KW-0472">Membrane</keyword>
<evidence type="ECO:0000256" key="6">
    <source>
        <dbReference type="ARBA" id="ARBA00022989"/>
    </source>
</evidence>
<feature type="coiled-coil region" evidence="16">
    <location>
        <begin position="41"/>
        <end position="131"/>
    </location>
</feature>
<comment type="subcellular location">
    <subcellularLocation>
        <location evidence="14">Cell membrane</location>
        <topology evidence="14">Single-pass membrane protein</topology>
    </subcellularLocation>
    <subcellularLocation>
        <location evidence="13">Endomembrane system</location>
        <topology evidence="13">Single-pass membrane protein</topology>
    </subcellularLocation>
</comment>
<dbReference type="PANTHER" id="PTHR33445:SF2">
    <property type="entry name" value="ATP SYNTHASE SUBUNIT B', CHLOROPLASTIC"/>
    <property type="match status" value="1"/>
</dbReference>
<evidence type="ECO:0000256" key="16">
    <source>
        <dbReference type="SAM" id="Coils"/>
    </source>
</evidence>
<dbReference type="NCBIfam" id="TIGR01144">
    <property type="entry name" value="ATP_synt_b"/>
    <property type="match status" value="1"/>
</dbReference>
<comment type="function">
    <text evidence="10 14">F(1)F(0) ATP synthase produces ATP from ADP in the presence of a proton or sodium gradient. F-type ATPases consist of two structural domains, F(1) containing the extramembraneous catalytic core and F(0) containing the membrane proton channel, linked together by a central stalk and a peripheral stalk. During catalysis, ATP synthesis in the catalytic domain of F(1) is coupled via a rotary mechanism of the central stalk subunits to proton translocation.</text>
</comment>
<evidence type="ECO:0000256" key="14">
    <source>
        <dbReference type="HAMAP-Rule" id="MF_01398"/>
    </source>
</evidence>
<sequence length="139" mass="16179">MLEFNNWFFVLMIQFFILMFILNAILFKPMMELFRQREQTIKGALEEAQIMNEKKEKAIAQMNAELAQAKAQAKQIINSLREEGLAYQREVVSSAEKEAVQMIEKARAEIKAETEKIRAALRQEVERISEEIVSKLVKV</sequence>
<evidence type="ECO:0000256" key="2">
    <source>
        <dbReference type="ARBA" id="ARBA00022448"/>
    </source>
</evidence>
<protein>
    <recommendedName>
        <fullName evidence="14">ATP synthase subunit b</fullName>
    </recommendedName>
    <alternativeName>
        <fullName evidence="14">ATP synthase F(0) sector subunit b</fullName>
    </alternativeName>
    <alternativeName>
        <fullName evidence="14">ATPase subunit I</fullName>
    </alternativeName>
    <alternativeName>
        <fullName evidence="14">F-type ATPase subunit b</fullName>
        <shortName evidence="14">F-ATPase subunit b</shortName>
    </alternativeName>
</protein>
<comment type="subunit">
    <text evidence="14">F-type ATPases have 2 components, F(1) - the catalytic core - and F(0) - the membrane proton channel. F(1) has five subunits: alpha(3), beta(3), gamma(1), delta(1), epsilon(1). F(0) has three main subunits: a(1), b(2) and c(10-14). The alpha and beta chains form an alternating ring which encloses part of the gamma chain. F(1) is attached to F(0) by a central stalk formed by the gamma and epsilon chains, while a peripheral stalk is formed by the delta and b chains.</text>
</comment>
<evidence type="ECO:0000256" key="5">
    <source>
        <dbReference type="ARBA" id="ARBA00022781"/>
    </source>
</evidence>
<evidence type="ECO:0000256" key="13">
    <source>
        <dbReference type="ARBA" id="ARBA00037847"/>
    </source>
</evidence>
<dbReference type="AlphaFoldDB" id="A0A0U9HQN1"/>
<keyword evidence="18" id="KW-1185">Reference proteome</keyword>
<dbReference type="PANTHER" id="PTHR33445">
    <property type="entry name" value="ATP SYNTHASE SUBUNIT B', CHLOROPLASTIC"/>
    <property type="match status" value="1"/>
</dbReference>
<dbReference type="GO" id="GO:0012505">
    <property type="term" value="C:endomembrane system"/>
    <property type="evidence" value="ECO:0007669"/>
    <property type="project" value="UniProtKB-SubCell"/>
</dbReference>
<comment type="caution">
    <text evidence="17">The sequence shown here is derived from an EMBL/GenBank/DDBJ whole genome shotgun (WGS) entry which is preliminary data.</text>
</comment>
<dbReference type="STRING" id="86166.TAGGR_2218"/>
<dbReference type="OrthoDB" id="426571at2"/>
<dbReference type="CDD" id="cd06503">
    <property type="entry name" value="ATP-synt_Fo_b"/>
    <property type="match status" value="1"/>
</dbReference>
<dbReference type="GO" id="GO:0045259">
    <property type="term" value="C:proton-transporting ATP synthase complex"/>
    <property type="evidence" value="ECO:0007669"/>
    <property type="project" value="UniProtKB-KW"/>
</dbReference>
<organism evidence="17 18">
    <name type="scientific">Thermodesulfovibrio aggregans</name>
    <dbReference type="NCBI Taxonomy" id="86166"/>
    <lineage>
        <taxon>Bacteria</taxon>
        <taxon>Pseudomonadati</taxon>
        <taxon>Nitrospirota</taxon>
        <taxon>Thermodesulfovibrionia</taxon>
        <taxon>Thermodesulfovibrionales</taxon>
        <taxon>Thermodesulfovibrionaceae</taxon>
        <taxon>Thermodesulfovibrio</taxon>
    </lineage>
</organism>
<keyword evidence="4 14" id="KW-0812">Transmembrane</keyword>
<feature type="transmembrane region" description="Helical" evidence="14">
    <location>
        <begin position="6"/>
        <end position="27"/>
    </location>
</feature>
<dbReference type="Pfam" id="PF00430">
    <property type="entry name" value="ATP-synt_B"/>
    <property type="match status" value="1"/>
</dbReference>
<comment type="similarity">
    <text evidence="1 14 15">Belongs to the ATPase B chain family.</text>
</comment>
<keyword evidence="9 14" id="KW-0066">ATP synthesis</keyword>
<evidence type="ECO:0000256" key="3">
    <source>
        <dbReference type="ARBA" id="ARBA00022547"/>
    </source>
</evidence>
<evidence type="ECO:0000256" key="7">
    <source>
        <dbReference type="ARBA" id="ARBA00023065"/>
    </source>
</evidence>
<evidence type="ECO:0000256" key="4">
    <source>
        <dbReference type="ARBA" id="ARBA00022692"/>
    </source>
</evidence>
<evidence type="ECO:0000256" key="8">
    <source>
        <dbReference type="ARBA" id="ARBA00023136"/>
    </source>
</evidence>
<comment type="function">
    <text evidence="11">Component of the F(0) channel, it forms part of the peripheral stalk, linking F(1) to F(0). The b'-subunit is a diverged and duplicated form of b found in plants and photosynthetic bacteria.</text>
</comment>
<dbReference type="RefSeq" id="WP_059176771.1">
    <property type="nucleotide sequence ID" value="NZ_BCNO01000002.1"/>
</dbReference>
<gene>
    <name evidence="14" type="primary">atpF</name>
    <name evidence="17" type="ORF">TAGGR_2218</name>
</gene>
<keyword evidence="5 14" id="KW-0375">Hydrogen ion transport</keyword>
<name>A0A0U9HQN1_9BACT</name>
<evidence type="ECO:0000256" key="1">
    <source>
        <dbReference type="ARBA" id="ARBA00005513"/>
    </source>
</evidence>
<evidence type="ECO:0000256" key="9">
    <source>
        <dbReference type="ARBA" id="ARBA00023310"/>
    </source>
</evidence>
<evidence type="ECO:0000256" key="15">
    <source>
        <dbReference type="RuleBase" id="RU003848"/>
    </source>
</evidence>
<accession>A0A0U9HQN1</accession>
<keyword evidence="16" id="KW-0175">Coiled coil</keyword>
<dbReference type="GO" id="GO:0005886">
    <property type="term" value="C:plasma membrane"/>
    <property type="evidence" value="ECO:0007669"/>
    <property type="project" value="UniProtKB-SubCell"/>
</dbReference>
<dbReference type="EMBL" id="BCNO01000002">
    <property type="protein sequence ID" value="GAQ95328.1"/>
    <property type="molecule type" value="Genomic_DNA"/>
</dbReference>
<dbReference type="HAMAP" id="MF_01398">
    <property type="entry name" value="ATP_synth_b_bprime"/>
    <property type="match status" value="1"/>
</dbReference>
<keyword evidence="3 14" id="KW-0138">CF(0)</keyword>
<dbReference type="InterPro" id="IPR028987">
    <property type="entry name" value="ATP_synth_B-like_membr_sf"/>
</dbReference>
<dbReference type="InterPro" id="IPR002146">
    <property type="entry name" value="ATP_synth_b/b'su_bac/chlpt"/>
</dbReference>